<evidence type="ECO:0000313" key="2">
    <source>
        <dbReference type="Proteomes" id="UP000503640"/>
    </source>
</evidence>
<evidence type="ECO:0000313" key="1">
    <source>
        <dbReference type="EMBL" id="GEJ57719.1"/>
    </source>
</evidence>
<name>A0A7I9VNM1_9BACT</name>
<accession>A0A7I9VNM1</accession>
<dbReference type="AlphaFoldDB" id="A0A7I9VNM1"/>
<dbReference type="EMBL" id="BJTG01000005">
    <property type="protein sequence ID" value="GEJ57719.1"/>
    <property type="molecule type" value="Genomic_DNA"/>
</dbReference>
<organism evidence="1 2">
    <name type="scientific">Anaeromyxobacter diazotrophicus</name>
    <dbReference type="NCBI Taxonomy" id="2590199"/>
    <lineage>
        <taxon>Bacteria</taxon>
        <taxon>Pseudomonadati</taxon>
        <taxon>Myxococcota</taxon>
        <taxon>Myxococcia</taxon>
        <taxon>Myxococcales</taxon>
        <taxon>Cystobacterineae</taxon>
        <taxon>Anaeromyxobacteraceae</taxon>
        <taxon>Anaeromyxobacter</taxon>
    </lineage>
</organism>
<proteinExistence type="predicted"/>
<reference evidence="2" key="1">
    <citation type="journal article" date="2020" name="Appl. Environ. Microbiol.">
        <title>Diazotrophic Anaeromyxobacter Isolates from Soils.</title>
        <authorList>
            <person name="Masuda Y."/>
            <person name="Yamanaka H."/>
            <person name="Xu Z.X."/>
            <person name="Shiratori Y."/>
            <person name="Aono T."/>
            <person name="Amachi S."/>
            <person name="Senoo K."/>
            <person name="Itoh H."/>
        </authorList>
    </citation>
    <scope>NUCLEOTIDE SEQUENCE [LARGE SCALE GENOMIC DNA]</scope>
    <source>
        <strain evidence="2">R267</strain>
    </source>
</reference>
<protein>
    <submittedName>
        <fullName evidence="1">Uncharacterized protein</fullName>
    </submittedName>
</protein>
<gene>
    <name evidence="1" type="ORF">AMYX_24600</name>
</gene>
<keyword evidence="2" id="KW-1185">Reference proteome</keyword>
<sequence length="92" mass="9815">MDGRLLQVIERAVAIDPAGLHDEVHCSGHGDILERVPFHGHHVGLLAWPLAGFQERLVLSLAASIGIALGRGFESAGPLILVGGPNRLIRRT</sequence>
<comment type="caution">
    <text evidence="1">The sequence shown here is derived from an EMBL/GenBank/DDBJ whole genome shotgun (WGS) entry which is preliminary data.</text>
</comment>
<dbReference type="Proteomes" id="UP000503640">
    <property type="component" value="Unassembled WGS sequence"/>
</dbReference>